<dbReference type="EMBL" id="AAYVUT010000007">
    <property type="protein sequence ID" value="EHB2512001.1"/>
    <property type="molecule type" value="Genomic_DNA"/>
</dbReference>
<dbReference type="Proteomes" id="UP000286791">
    <property type="component" value="Unassembled WGS sequence"/>
</dbReference>
<evidence type="ECO:0000259" key="9">
    <source>
        <dbReference type="Pfam" id="PF01052"/>
    </source>
</evidence>
<evidence type="ECO:0000313" key="16">
    <source>
        <dbReference type="Proteomes" id="UP000194235"/>
    </source>
</evidence>
<dbReference type="Pfam" id="PF01052">
    <property type="entry name" value="FliMN_C"/>
    <property type="match status" value="1"/>
</dbReference>
<evidence type="ECO:0000256" key="5">
    <source>
        <dbReference type="ARBA" id="ARBA00022500"/>
    </source>
</evidence>
<dbReference type="Proteomes" id="UP000287237">
    <property type="component" value="Unassembled WGS sequence"/>
</dbReference>
<evidence type="ECO:0000313" key="15">
    <source>
        <dbReference type="EMBL" id="RTJ97968.1"/>
    </source>
</evidence>
<dbReference type="PANTHER" id="PTHR43484">
    <property type="match status" value="1"/>
</dbReference>
<keyword evidence="14" id="KW-0969">Cilium</keyword>
<dbReference type="Proteomes" id="UP000735326">
    <property type="component" value="Unassembled WGS sequence"/>
</dbReference>
<evidence type="ECO:0000313" key="14">
    <source>
        <dbReference type="EMBL" id="RTJ94763.1"/>
    </source>
</evidence>
<keyword evidence="7" id="KW-0472">Membrane</keyword>
<organism evidence="14 17">
    <name type="scientific">Campylobacter jejuni</name>
    <dbReference type="NCBI Taxonomy" id="197"/>
    <lineage>
        <taxon>Bacteria</taxon>
        <taxon>Pseudomonadati</taxon>
        <taxon>Campylobacterota</taxon>
        <taxon>Epsilonproteobacteria</taxon>
        <taxon>Campylobacterales</taxon>
        <taxon>Campylobacteraceae</taxon>
        <taxon>Campylobacter</taxon>
    </lineage>
</organism>
<dbReference type="NCBIfam" id="NF006272">
    <property type="entry name" value="PRK08432.1"/>
    <property type="match status" value="1"/>
</dbReference>
<dbReference type="EMBL" id="PRCE01000050">
    <property type="protein sequence ID" value="RTJ97968.1"/>
    <property type="molecule type" value="Genomic_DNA"/>
</dbReference>
<dbReference type="GO" id="GO:0006935">
    <property type="term" value="P:chemotaxis"/>
    <property type="evidence" value="ECO:0007669"/>
    <property type="project" value="UniProtKB-KW"/>
</dbReference>
<dbReference type="GO" id="GO:0003774">
    <property type="term" value="F:cytoskeletal motor activity"/>
    <property type="evidence" value="ECO:0007669"/>
    <property type="project" value="InterPro"/>
</dbReference>
<dbReference type="Proteomes" id="UP000421425">
    <property type="component" value="Unassembled WGS sequence"/>
</dbReference>
<evidence type="ECO:0000256" key="1">
    <source>
        <dbReference type="ARBA" id="ARBA00004413"/>
    </source>
</evidence>
<dbReference type="Proteomes" id="UP000194235">
    <property type="component" value="Unassembled WGS sequence"/>
</dbReference>
<evidence type="ECO:0000256" key="6">
    <source>
        <dbReference type="ARBA" id="ARBA00022779"/>
    </source>
</evidence>
<dbReference type="InterPro" id="IPR001172">
    <property type="entry name" value="FliN_T3SS_HrcQb"/>
</dbReference>
<proteinExistence type="inferred from homology"/>
<reference evidence="10 19" key="3">
    <citation type="submission" date="2019-10" db="EMBL/GenBank/DDBJ databases">
        <authorList>
            <consortium name="PulseNet: The National Subtyping Network for Foodborne Disease Surveillance"/>
            <person name="Tarr C.L."/>
            <person name="Trees E."/>
            <person name="Katz L.S."/>
            <person name="Carleton-Romer H.A."/>
            <person name="Stroika S."/>
            <person name="Kucerova Z."/>
            <person name="Roache K.F."/>
            <person name="Sabol A.L."/>
            <person name="Besser J."/>
            <person name="Gerner-Smidt P."/>
        </authorList>
    </citation>
    <scope>NUCLEOTIDE SEQUENCE [LARGE SCALE GENOMIC DNA]</scope>
    <source>
        <strain evidence="10 19">PNUSAC012091</strain>
    </source>
</reference>
<dbReference type="GO" id="GO:0009425">
    <property type="term" value="C:bacterial-type flagellum basal body"/>
    <property type="evidence" value="ECO:0007669"/>
    <property type="project" value="InterPro"/>
</dbReference>
<evidence type="ECO:0000313" key="18">
    <source>
        <dbReference type="Proteomes" id="UP000288507"/>
    </source>
</evidence>
<sequence>MINDFLKMFTNECISTIEGLTGKSAEFSEYKEFDVNASDTLKAPLVYAIFDIANGGKIGILAGAVLMSAIGEWMMGEEEITKNDKLGPDEMDAAKEAIQNIISAFSTTLGAQKDIPKMDFSIESCEFVPESVDFKDFKKLFLYDVKIGDLEEQVSLAMDQTLHNILSGKPAETGNTSTDSNHNAEEKAIMLSEELKNINLIMDVRLPVRVRIGNKKMLLKDVLTMDIGSVVELNQLANDPLEILIGDKRIAYGEVVIVDGNFGVQITEIGSKKERLEQLR</sequence>
<dbReference type="SUPFAM" id="SSF101801">
    <property type="entry name" value="Surface presentation of antigens (SPOA)"/>
    <property type="match status" value="1"/>
</dbReference>
<evidence type="ECO:0000313" key="12">
    <source>
        <dbReference type="EMBL" id="OSY75787.1"/>
    </source>
</evidence>
<evidence type="ECO:0000313" key="19">
    <source>
        <dbReference type="Proteomes" id="UP000421425"/>
    </source>
</evidence>
<evidence type="ECO:0000256" key="2">
    <source>
        <dbReference type="ARBA" id="ARBA00009226"/>
    </source>
</evidence>
<dbReference type="Proteomes" id="UP000288507">
    <property type="component" value="Unassembled WGS sequence"/>
</dbReference>
<dbReference type="InterPro" id="IPR051469">
    <property type="entry name" value="FliN/MopA/SpaO"/>
</dbReference>
<dbReference type="InterPro" id="IPR028976">
    <property type="entry name" value="CheC-like_sf"/>
</dbReference>
<dbReference type="InterPro" id="IPR036429">
    <property type="entry name" value="SpoA-like_sf"/>
</dbReference>
<keyword evidence="4" id="KW-1003">Cell membrane</keyword>
<dbReference type="InterPro" id="IPR012826">
    <property type="entry name" value="FliN"/>
</dbReference>
<dbReference type="EMBL" id="PRCK01000007">
    <property type="protein sequence ID" value="RTJ94763.1"/>
    <property type="molecule type" value="Genomic_DNA"/>
</dbReference>
<comment type="similarity">
    <text evidence="2">Belongs to the FliN/MopA/SpaO family.</text>
</comment>
<dbReference type="EMBL" id="AALHBX010000014">
    <property type="protein sequence ID" value="ECZ5738534.1"/>
    <property type="molecule type" value="Genomic_DNA"/>
</dbReference>
<evidence type="ECO:0000313" key="13">
    <source>
        <dbReference type="EMBL" id="RTJ79463.1"/>
    </source>
</evidence>
<evidence type="ECO:0000256" key="3">
    <source>
        <dbReference type="ARBA" id="ARBA00021897"/>
    </source>
</evidence>
<reference evidence="12 16" key="1">
    <citation type="submission" date="2017-03" db="EMBL/GenBank/DDBJ databases">
        <title>Characterization of Campylobacter jejuni water isolates.</title>
        <authorList>
            <person name="Nilsson A."/>
            <person name="Skarp A."/>
            <person name="Johansson C."/>
            <person name="Kaden R."/>
            <person name="Engstrand L."/>
            <person name="Rautelin H."/>
        </authorList>
    </citation>
    <scope>NUCLEOTIDE SEQUENCE [LARGE SCALE GENOMIC DNA]</scope>
    <source>
        <strain evidence="12 16">VA12</strain>
    </source>
</reference>
<dbReference type="PANTHER" id="PTHR43484:SF1">
    <property type="entry name" value="FLAGELLAR MOTOR SWITCH PROTEIN FLIN"/>
    <property type="match status" value="1"/>
</dbReference>
<comment type="function">
    <text evidence="8">FliM is one of three proteins (FliG, FliN, FliM) that forms the rotor-mounted switch complex (C ring), located at the base of the basal body. This complex interacts with the CheY and CheZ chemotaxis proteins, in addition to contacting components of the motor that determine the direction of flagellar rotation.</text>
</comment>
<dbReference type="EMBL" id="NAAF01000018">
    <property type="protein sequence ID" value="OSY75787.1"/>
    <property type="molecule type" value="Genomic_DNA"/>
</dbReference>
<evidence type="ECO:0000313" key="11">
    <source>
        <dbReference type="EMBL" id="EHB2512001.1"/>
    </source>
</evidence>
<evidence type="ECO:0000313" key="10">
    <source>
        <dbReference type="EMBL" id="ECZ5738534.1"/>
    </source>
</evidence>
<name>A0A1E7NI93_CAMJU</name>
<comment type="caution">
    <text evidence="14">The sequence shown here is derived from an EMBL/GenBank/DDBJ whole genome shotgun (WGS) entry which is preliminary data.</text>
</comment>
<reference evidence="11" key="4">
    <citation type="submission" date="2021-02" db="EMBL/GenBank/DDBJ databases">
        <authorList>
            <consortium name="PulseNet: The National Subtyping Network for Foodborne Disease Surveillance"/>
        </authorList>
    </citation>
    <scope>NUCLEOTIDE SEQUENCE</scope>
    <source>
        <strain evidence="11">PNUSAC020384</strain>
    </source>
</reference>
<dbReference type="AlphaFoldDB" id="A0A1E7NI93"/>
<keyword evidence="5" id="KW-0145">Chemotaxis</keyword>
<dbReference type="InterPro" id="IPR001543">
    <property type="entry name" value="FliN-like_C"/>
</dbReference>
<reference evidence="17 18" key="2">
    <citation type="journal article" date="2019" name="Appl. Environ. Microbiol.">
        <title>Population genetics and characterization of Campylobacter jejuni isolates in western jackdaws and game birds in Finland.</title>
        <authorList>
            <person name="Kovanen S."/>
            <person name="Rossi M."/>
            <person name="Pohja-Mykra M."/>
            <person name="Nieminen T."/>
            <person name="Raunio-Saarnisto M."/>
            <person name="Sauvala M."/>
            <person name="Fredriksson-Ahomaa M."/>
            <person name="Hanninen M.L."/>
            <person name="Kivisto R."/>
        </authorList>
    </citation>
    <scope>NUCLEOTIDE SEQUENCE [LARGE SCALE GENOMIC DNA]</scope>
    <source>
        <strain evidence="14 17">CB296</strain>
        <strain evidence="15">CB304</strain>
        <strain evidence="13 18">CB313</strain>
    </source>
</reference>
<keyword evidence="14" id="KW-0282">Flagellum</keyword>
<evidence type="ECO:0000256" key="4">
    <source>
        <dbReference type="ARBA" id="ARBA00022475"/>
    </source>
</evidence>
<dbReference type="SUPFAM" id="SSF103039">
    <property type="entry name" value="CheC-like"/>
    <property type="match status" value="1"/>
</dbReference>
<protein>
    <recommendedName>
        <fullName evidence="3">Flagellar motor switch protein FliN</fullName>
    </recommendedName>
</protein>
<dbReference type="Gene3D" id="2.30.330.10">
    <property type="entry name" value="SpoA-like"/>
    <property type="match status" value="1"/>
</dbReference>
<dbReference type="PRINTS" id="PR00956">
    <property type="entry name" value="FLGMOTORFLIN"/>
</dbReference>
<dbReference type="RefSeq" id="WP_002860902.1">
    <property type="nucleotide sequence ID" value="NZ_AP028370.1"/>
</dbReference>
<dbReference type="EMBL" id="PRBV01000006">
    <property type="protein sequence ID" value="RTJ79463.1"/>
    <property type="molecule type" value="Genomic_DNA"/>
</dbReference>
<dbReference type="GO" id="GO:0071973">
    <property type="term" value="P:bacterial-type flagellum-dependent cell motility"/>
    <property type="evidence" value="ECO:0007669"/>
    <property type="project" value="InterPro"/>
</dbReference>
<evidence type="ECO:0000313" key="17">
    <source>
        <dbReference type="Proteomes" id="UP000287237"/>
    </source>
</evidence>
<accession>A0A1E7NI93</accession>
<evidence type="ECO:0000256" key="8">
    <source>
        <dbReference type="ARBA" id="ARBA00025044"/>
    </source>
</evidence>
<comment type="subcellular location">
    <subcellularLocation>
        <location evidence="1">Cell membrane</location>
        <topology evidence="1">Peripheral membrane protein</topology>
        <orientation evidence="1">Cytoplasmic side</orientation>
    </subcellularLocation>
</comment>
<keyword evidence="6" id="KW-0283">Flagellar rotation</keyword>
<keyword evidence="14" id="KW-0966">Cell projection</keyword>
<dbReference type="NCBIfam" id="TIGR02480">
    <property type="entry name" value="fliN"/>
    <property type="match status" value="1"/>
</dbReference>
<gene>
    <name evidence="14" type="primary">fliN</name>
    <name evidence="10" type="synonym">fliY</name>
    <name evidence="12" type="ORF">B5Y32_07625</name>
    <name evidence="14" type="ORF">C3H42_07690</name>
    <name evidence="15" type="ORF">C3H48_06260</name>
    <name evidence="13" type="ORF">C3H57_04845</name>
    <name evidence="10" type="ORF">F8Y55_07835</name>
    <name evidence="11" type="ORF">JYC20_001169</name>
</gene>
<feature type="domain" description="Flagellar motor switch protein FliN-like C-terminal" evidence="9">
    <location>
        <begin position="200"/>
        <end position="269"/>
    </location>
</feature>
<evidence type="ECO:0000256" key="7">
    <source>
        <dbReference type="ARBA" id="ARBA00023136"/>
    </source>
</evidence>
<dbReference type="GO" id="GO:0005886">
    <property type="term" value="C:plasma membrane"/>
    <property type="evidence" value="ECO:0007669"/>
    <property type="project" value="UniProtKB-SubCell"/>
</dbReference>